<dbReference type="OrthoDB" id="1746406at2759"/>
<dbReference type="EMBL" id="DF973801">
    <property type="protein sequence ID" value="GAU40345.1"/>
    <property type="molecule type" value="Genomic_DNA"/>
</dbReference>
<evidence type="ECO:0000256" key="1">
    <source>
        <dbReference type="SAM" id="MobiDB-lite"/>
    </source>
</evidence>
<name>A0A2Z6NWP6_TRISU</name>
<feature type="compositionally biased region" description="Basic residues" evidence="1">
    <location>
        <begin position="59"/>
        <end position="75"/>
    </location>
</feature>
<organism evidence="2 3">
    <name type="scientific">Trifolium subterraneum</name>
    <name type="common">Subterranean clover</name>
    <dbReference type="NCBI Taxonomy" id="3900"/>
    <lineage>
        <taxon>Eukaryota</taxon>
        <taxon>Viridiplantae</taxon>
        <taxon>Streptophyta</taxon>
        <taxon>Embryophyta</taxon>
        <taxon>Tracheophyta</taxon>
        <taxon>Spermatophyta</taxon>
        <taxon>Magnoliopsida</taxon>
        <taxon>eudicotyledons</taxon>
        <taxon>Gunneridae</taxon>
        <taxon>Pentapetalae</taxon>
        <taxon>rosids</taxon>
        <taxon>fabids</taxon>
        <taxon>Fabales</taxon>
        <taxon>Fabaceae</taxon>
        <taxon>Papilionoideae</taxon>
        <taxon>50 kb inversion clade</taxon>
        <taxon>NPAAA clade</taxon>
        <taxon>Hologalegina</taxon>
        <taxon>IRL clade</taxon>
        <taxon>Trifolieae</taxon>
        <taxon>Trifolium</taxon>
    </lineage>
</organism>
<gene>
    <name evidence="2" type="ORF">TSUD_154420</name>
</gene>
<proteinExistence type="predicted"/>
<accession>A0A2Z6NWP6</accession>
<dbReference type="AlphaFoldDB" id="A0A2Z6NWP6"/>
<feature type="region of interest" description="Disordered" evidence="1">
    <location>
        <begin position="49"/>
        <end position="82"/>
    </location>
</feature>
<evidence type="ECO:0000313" key="3">
    <source>
        <dbReference type="Proteomes" id="UP000242715"/>
    </source>
</evidence>
<reference evidence="3" key="1">
    <citation type="journal article" date="2017" name="Front. Plant Sci.">
        <title>Climate Clever Clovers: New Paradigm to Reduce the Environmental Footprint of Ruminants by Breeding Low Methanogenic Forages Utilizing Haplotype Variation.</title>
        <authorList>
            <person name="Kaur P."/>
            <person name="Appels R."/>
            <person name="Bayer P.E."/>
            <person name="Keeble-Gagnere G."/>
            <person name="Wang J."/>
            <person name="Hirakawa H."/>
            <person name="Shirasawa K."/>
            <person name="Vercoe P."/>
            <person name="Stefanova K."/>
            <person name="Durmic Z."/>
            <person name="Nichols P."/>
            <person name="Revell C."/>
            <person name="Isobe S.N."/>
            <person name="Edwards D."/>
            <person name="Erskine W."/>
        </authorList>
    </citation>
    <scope>NUCLEOTIDE SEQUENCE [LARGE SCALE GENOMIC DNA]</scope>
    <source>
        <strain evidence="3">cv. Daliak</strain>
    </source>
</reference>
<sequence length="179" mass="20137">MWELLNMGFERVRQCIGKPNSKSNAETTKNNFMQNEENECAPICNPPLAKTKGMTDTRKKGHFEKRKHATTKAKKQNKEKQNEDILGGVNNHVSEPINVLNCTDESYRMTHVSLNAPVQQNPLAFGLNASVPFSNVLHGMNSTNYLNQEPYNYSGCLQVAVLIKTNKDNLFLAMLASKH</sequence>
<protein>
    <recommendedName>
        <fullName evidence="4">Protein FAR1-RELATED SEQUENCE</fullName>
    </recommendedName>
</protein>
<dbReference type="Proteomes" id="UP000242715">
    <property type="component" value="Unassembled WGS sequence"/>
</dbReference>
<keyword evidence="3" id="KW-1185">Reference proteome</keyword>
<evidence type="ECO:0000313" key="2">
    <source>
        <dbReference type="EMBL" id="GAU40345.1"/>
    </source>
</evidence>
<evidence type="ECO:0008006" key="4">
    <source>
        <dbReference type="Google" id="ProtNLM"/>
    </source>
</evidence>